<feature type="compositionally biased region" description="Low complexity" evidence="1">
    <location>
        <begin position="394"/>
        <end position="410"/>
    </location>
</feature>
<feature type="compositionally biased region" description="Polar residues" evidence="1">
    <location>
        <begin position="161"/>
        <end position="224"/>
    </location>
</feature>
<dbReference type="Proteomes" id="UP000814176">
    <property type="component" value="Unassembled WGS sequence"/>
</dbReference>
<feature type="compositionally biased region" description="Polar residues" evidence="1">
    <location>
        <begin position="52"/>
        <end position="62"/>
    </location>
</feature>
<feature type="region of interest" description="Disordered" evidence="1">
    <location>
        <begin position="291"/>
        <end position="413"/>
    </location>
</feature>
<proteinExistence type="predicted"/>
<organism evidence="2 3">
    <name type="scientific">Rhodofomes roseus</name>
    <dbReference type="NCBI Taxonomy" id="34475"/>
    <lineage>
        <taxon>Eukaryota</taxon>
        <taxon>Fungi</taxon>
        <taxon>Dikarya</taxon>
        <taxon>Basidiomycota</taxon>
        <taxon>Agaricomycotina</taxon>
        <taxon>Agaricomycetes</taxon>
        <taxon>Polyporales</taxon>
        <taxon>Rhodofomes</taxon>
    </lineage>
</organism>
<accession>A0ABQ8KSZ1</accession>
<reference evidence="2 3" key="1">
    <citation type="journal article" date="2021" name="Environ. Microbiol.">
        <title>Gene family expansions and transcriptome signatures uncover fungal adaptations to wood decay.</title>
        <authorList>
            <person name="Hage H."/>
            <person name="Miyauchi S."/>
            <person name="Viragh M."/>
            <person name="Drula E."/>
            <person name="Min B."/>
            <person name="Chaduli D."/>
            <person name="Navarro D."/>
            <person name="Favel A."/>
            <person name="Norest M."/>
            <person name="Lesage-Meessen L."/>
            <person name="Balint B."/>
            <person name="Merenyi Z."/>
            <person name="de Eugenio L."/>
            <person name="Morin E."/>
            <person name="Martinez A.T."/>
            <person name="Baldrian P."/>
            <person name="Stursova M."/>
            <person name="Martinez M.J."/>
            <person name="Novotny C."/>
            <person name="Magnuson J.K."/>
            <person name="Spatafora J.W."/>
            <person name="Maurice S."/>
            <person name="Pangilinan J."/>
            <person name="Andreopoulos W."/>
            <person name="LaButti K."/>
            <person name="Hundley H."/>
            <person name="Na H."/>
            <person name="Kuo A."/>
            <person name="Barry K."/>
            <person name="Lipzen A."/>
            <person name="Henrissat B."/>
            <person name="Riley R."/>
            <person name="Ahrendt S."/>
            <person name="Nagy L.G."/>
            <person name="Grigoriev I.V."/>
            <person name="Martin F."/>
            <person name="Rosso M.N."/>
        </authorList>
    </citation>
    <scope>NUCLEOTIDE SEQUENCE [LARGE SCALE GENOMIC DNA]</scope>
    <source>
        <strain evidence="2 3">CIRM-BRFM 1785</strain>
    </source>
</reference>
<dbReference type="RefSeq" id="XP_047783166.1">
    <property type="nucleotide sequence ID" value="XM_047921391.1"/>
</dbReference>
<feature type="compositionally biased region" description="Basic residues" evidence="1">
    <location>
        <begin position="367"/>
        <end position="376"/>
    </location>
</feature>
<evidence type="ECO:0000256" key="1">
    <source>
        <dbReference type="SAM" id="MobiDB-lite"/>
    </source>
</evidence>
<evidence type="ECO:0000313" key="3">
    <source>
        <dbReference type="Proteomes" id="UP000814176"/>
    </source>
</evidence>
<dbReference type="EMBL" id="JADCUA010000003">
    <property type="protein sequence ID" value="KAH9841867.1"/>
    <property type="molecule type" value="Genomic_DNA"/>
</dbReference>
<keyword evidence="3" id="KW-1185">Reference proteome</keyword>
<feature type="region of interest" description="Disordered" evidence="1">
    <location>
        <begin position="239"/>
        <end position="273"/>
    </location>
</feature>
<feature type="compositionally biased region" description="Polar residues" evidence="1">
    <location>
        <begin position="17"/>
        <end position="38"/>
    </location>
</feature>
<dbReference type="GeneID" id="72002123"/>
<feature type="compositionally biased region" description="Low complexity" evidence="1">
    <location>
        <begin position="294"/>
        <end position="305"/>
    </location>
</feature>
<feature type="region of interest" description="Disordered" evidence="1">
    <location>
        <begin position="1"/>
        <end position="224"/>
    </location>
</feature>
<comment type="caution">
    <text evidence="2">The sequence shown here is derived from an EMBL/GenBank/DDBJ whole genome shotgun (WGS) entry which is preliminary data.</text>
</comment>
<evidence type="ECO:0000313" key="2">
    <source>
        <dbReference type="EMBL" id="KAH9841867.1"/>
    </source>
</evidence>
<gene>
    <name evidence="2" type="ORF">C8Q71DRAFT_720937</name>
</gene>
<sequence length="560" mass="60409">MTQAPASTPPLGRDGRTLTSNESPTTVRAMTSSSQSPRLSPGLSYASAVAGSPTQAKANGNHTVPTGPASPSPPAPVATETNVRGRDVRPATESVDQQTGWTVVSHKKGKAKATAGRLGTNTQRPSVIHRTVLEDQPMETDESGSASRKRRRVEEDLGNEDSPSIQTRKQNVRAQTSTPAASPLPASNSGPSEPSLRTNNHAHTNEPSTSQSRDSNADSTSDLNFTVIPDSDVVEALLAPPSNESPQTPRRDSTSGRRHSGLRMRASIDTSDDDDDLSYLGDILLLFPLPPSSLPSSTPRTPVSRRTQRPATPFAPPRGHHWSEVGNNSINGDGPTRLSLQTPSIPEVEMDDATRLPDTPVPTSSSHTRRRIRRLLLRRERREHRSAPAPSPSPSLSSDDPDDAQAPFDVDALDPDFIVPPSGSWRQVQGDSTVWRGRGMAAGQRESWNALDAAEAVLAVQIPLHGTEEPGVSTRIEIMLDVFRRTLLIPGTFILPAYSIAGFHGMNTEPFWYLARGIPLSKIMALVNIGWLNSSPVTLHFDFWRDTNPHLCASGKTVPT</sequence>
<protein>
    <submittedName>
        <fullName evidence="2">Uncharacterized protein</fullName>
    </submittedName>
</protein>
<name>A0ABQ8KSZ1_9APHY</name>
<feature type="compositionally biased region" description="Basic and acidic residues" evidence="1">
    <location>
        <begin position="377"/>
        <end position="386"/>
    </location>
</feature>